<keyword evidence="3" id="KW-0731">Sigma factor</keyword>
<evidence type="ECO:0000313" key="9">
    <source>
        <dbReference type="Proteomes" id="UP000642284"/>
    </source>
</evidence>
<dbReference type="RefSeq" id="WP_187816713.1">
    <property type="nucleotide sequence ID" value="NZ_JACTVJ010000013.1"/>
</dbReference>
<accession>A0ABR7SLF7</accession>
<dbReference type="InterPro" id="IPR036388">
    <property type="entry name" value="WH-like_DNA-bd_sf"/>
</dbReference>
<dbReference type="PANTHER" id="PTHR43133">
    <property type="entry name" value="RNA POLYMERASE ECF-TYPE SIGMA FACTO"/>
    <property type="match status" value="1"/>
</dbReference>
<keyword evidence="9" id="KW-1185">Reference proteome</keyword>
<dbReference type="Pfam" id="PF08281">
    <property type="entry name" value="Sigma70_r4_2"/>
    <property type="match status" value="1"/>
</dbReference>
<dbReference type="Gene3D" id="1.10.1740.10">
    <property type="match status" value="1"/>
</dbReference>
<dbReference type="InterPro" id="IPR013324">
    <property type="entry name" value="RNA_pol_sigma_r3/r4-like"/>
</dbReference>
<evidence type="ECO:0000256" key="2">
    <source>
        <dbReference type="ARBA" id="ARBA00023015"/>
    </source>
</evidence>
<comment type="caution">
    <text evidence="8">The sequence shown here is derived from an EMBL/GenBank/DDBJ whole genome shotgun (WGS) entry which is preliminary data.</text>
</comment>
<evidence type="ECO:0000259" key="6">
    <source>
        <dbReference type="Pfam" id="PF04542"/>
    </source>
</evidence>
<feature type="compositionally biased region" description="Basic and acidic residues" evidence="5">
    <location>
        <begin position="187"/>
        <end position="196"/>
    </location>
</feature>
<comment type="similarity">
    <text evidence="1">Belongs to the sigma-70 factor family. ECF subfamily.</text>
</comment>
<dbReference type="InterPro" id="IPR014284">
    <property type="entry name" value="RNA_pol_sigma-70_dom"/>
</dbReference>
<dbReference type="InterPro" id="IPR013249">
    <property type="entry name" value="RNA_pol_sigma70_r4_t2"/>
</dbReference>
<evidence type="ECO:0000259" key="7">
    <source>
        <dbReference type="Pfam" id="PF08281"/>
    </source>
</evidence>
<protein>
    <submittedName>
        <fullName evidence="8">RNA polymerase sigma factor</fullName>
    </submittedName>
</protein>
<organism evidence="8 9">
    <name type="scientific">Streptomyces polyasparticus</name>
    <dbReference type="NCBI Taxonomy" id="2767826"/>
    <lineage>
        <taxon>Bacteria</taxon>
        <taxon>Bacillati</taxon>
        <taxon>Actinomycetota</taxon>
        <taxon>Actinomycetes</taxon>
        <taxon>Kitasatosporales</taxon>
        <taxon>Streptomycetaceae</taxon>
        <taxon>Streptomyces</taxon>
    </lineage>
</organism>
<feature type="domain" description="RNA polymerase sigma factor 70 region 4 type 2" evidence="7">
    <location>
        <begin position="136"/>
        <end position="187"/>
    </location>
</feature>
<dbReference type="NCBIfam" id="TIGR02937">
    <property type="entry name" value="sigma70-ECF"/>
    <property type="match status" value="1"/>
</dbReference>
<dbReference type="Proteomes" id="UP000642284">
    <property type="component" value="Unassembled WGS sequence"/>
</dbReference>
<reference evidence="8 9" key="1">
    <citation type="submission" date="2020-08" db="EMBL/GenBank/DDBJ databases">
        <title>Genemic of Streptomyces polyaspartic.</title>
        <authorList>
            <person name="Liu W."/>
        </authorList>
    </citation>
    <scope>NUCLEOTIDE SEQUENCE [LARGE SCALE GENOMIC DNA]</scope>
    <source>
        <strain evidence="8 9">TRM66268-LWL</strain>
    </source>
</reference>
<proteinExistence type="inferred from homology"/>
<dbReference type="Pfam" id="PF04542">
    <property type="entry name" value="Sigma70_r2"/>
    <property type="match status" value="1"/>
</dbReference>
<dbReference type="PANTHER" id="PTHR43133:SF46">
    <property type="entry name" value="RNA POLYMERASE SIGMA-70 FACTOR ECF SUBFAMILY"/>
    <property type="match status" value="1"/>
</dbReference>
<feature type="region of interest" description="Disordered" evidence="5">
    <location>
        <begin position="187"/>
        <end position="217"/>
    </location>
</feature>
<dbReference type="InterPro" id="IPR007627">
    <property type="entry name" value="RNA_pol_sigma70_r2"/>
</dbReference>
<dbReference type="InterPro" id="IPR013325">
    <property type="entry name" value="RNA_pol_sigma_r2"/>
</dbReference>
<sequence>MAGEEPADAESAGEAPSDAALLAALCESDRAAFECLYRRYAPWLVARLRYRCADAAQLDDIVQESFLAVWRACSEGRQPEVRDFAGWLWRIASRRTVDAARSRAAQHRIRQTLAGLRFLPRRSAVEQALDEGEFGRVHAALDRLPPDLRAVVQATVLEGLTTQQAAKRLQLPEGTVKTRAVRARRRLREELDRADPPARQPTHRGNPAQRGRGWQES</sequence>
<dbReference type="EMBL" id="JACTVJ010000013">
    <property type="protein sequence ID" value="MBC9716272.1"/>
    <property type="molecule type" value="Genomic_DNA"/>
</dbReference>
<evidence type="ECO:0000256" key="1">
    <source>
        <dbReference type="ARBA" id="ARBA00010641"/>
    </source>
</evidence>
<dbReference type="InterPro" id="IPR039425">
    <property type="entry name" value="RNA_pol_sigma-70-like"/>
</dbReference>
<evidence type="ECO:0000256" key="5">
    <source>
        <dbReference type="SAM" id="MobiDB-lite"/>
    </source>
</evidence>
<keyword evidence="4" id="KW-0804">Transcription</keyword>
<evidence type="ECO:0000256" key="3">
    <source>
        <dbReference type="ARBA" id="ARBA00023082"/>
    </source>
</evidence>
<feature type="domain" description="RNA polymerase sigma-70 region 2" evidence="6">
    <location>
        <begin position="36"/>
        <end position="104"/>
    </location>
</feature>
<gene>
    <name evidence="8" type="ORF">H9Y04_27420</name>
</gene>
<dbReference type="Gene3D" id="1.10.10.10">
    <property type="entry name" value="Winged helix-like DNA-binding domain superfamily/Winged helix DNA-binding domain"/>
    <property type="match status" value="1"/>
</dbReference>
<dbReference type="SUPFAM" id="SSF88946">
    <property type="entry name" value="Sigma2 domain of RNA polymerase sigma factors"/>
    <property type="match status" value="1"/>
</dbReference>
<dbReference type="SUPFAM" id="SSF88659">
    <property type="entry name" value="Sigma3 and sigma4 domains of RNA polymerase sigma factors"/>
    <property type="match status" value="1"/>
</dbReference>
<evidence type="ECO:0000313" key="8">
    <source>
        <dbReference type="EMBL" id="MBC9716272.1"/>
    </source>
</evidence>
<keyword evidence="2" id="KW-0805">Transcription regulation</keyword>
<name>A0ABR7SLF7_9ACTN</name>
<evidence type="ECO:0000256" key="4">
    <source>
        <dbReference type="ARBA" id="ARBA00023163"/>
    </source>
</evidence>